<dbReference type="Proteomes" id="UP001159364">
    <property type="component" value="Linkage Group LG08"/>
</dbReference>
<organism evidence="1 2">
    <name type="scientific">Erythroxylum novogranatense</name>
    <dbReference type="NCBI Taxonomy" id="1862640"/>
    <lineage>
        <taxon>Eukaryota</taxon>
        <taxon>Viridiplantae</taxon>
        <taxon>Streptophyta</taxon>
        <taxon>Embryophyta</taxon>
        <taxon>Tracheophyta</taxon>
        <taxon>Spermatophyta</taxon>
        <taxon>Magnoliopsida</taxon>
        <taxon>eudicotyledons</taxon>
        <taxon>Gunneridae</taxon>
        <taxon>Pentapetalae</taxon>
        <taxon>rosids</taxon>
        <taxon>fabids</taxon>
        <taxon>Malpighiales</taxon>
        <taxon>Erythroxylaceae</taxon>
        <taxon>Erythroxylum</taxon>
    </lineage>
</organism>
<protein>
    <submittedName>
        <fullName evidence="1">Uncharacterized protein</fullName>
    </submittedName>
</protein>
<keyword evidence="2" id="KW-1185">Reference proteome</keyword>
<accession>A0AAV8U8G6</accession>
<proteinExistence type="predicted"/>
<dbReference type="EMBL" id="JAIWQS010000008">
    <property type="protein sequence ID" value="KAJ8898716.1"/>
    <property type="molecule type" value="Genomic_DNA"/>
</dbReference>
<gene>
    <name evidence="1" type="ORF">K2173_004858</name>
</gene>
<sequence>MPLLFPYWTYRRKGKNPKTTGYRKSTKHKHNCVSEVSITPNVSQIRSQNKGFLLGGLLVRYVKLLESFGCYKCRGNGYDKSILSRIHVDWVLKKMLFISW</sequence>
<comment type="caution">
    <text evidence="1">The sequence shown here is derived from an EMBL/GenBank/DDBJ whole genome shotgun (WGS) entry which is preliminary data.</text>
</comment>
<name>A0AAV8U8G6_9ROSI</name>
<reference evidence="1 2" key="1">
    <citation type="submission" date="2021-09" db="EMBL/GenBank/DDBJ databases">
        <title>Genomic insights and catalytic innovation underlie evolution of tropane alkaloids biosynthesis.</title>
        <authorList>
            <person name="Wang Y.-J."/>
            <person name="Tian T."/>
            <person name="Huang J.-P."/>
            <person name="Huang S.-X."/>
        </authorList>
    </citation>
    <scope>NUCLEOTIDE SEQUENCE [LARGE SCALE GENOMIC DNA]</scope>
    <source>
        <strain evidence="1">KIB-2018</strain>
        <tissue evidence="1">Leaf</tissue>
    </source>
</reference>
<evidence type="ECO:0000313" key="2">
    <source>
        <dbReference type="Proteomes" id="UP001159364"/>
    </source>
</evidence>
<dbReference type="AlphaFoldDB" id="A0AAV8U8G6"/>
<evidence type="ECO:0000313" key="1">
    <source>
        <dbReference type="EMBL" id="KAJ8898716.1"/>
    </source>
</evidence>